<feature type="domain" description="PCI" evidence="9">
    <location>
        <begin position="243"/>
        <end position="424"/>
    </location>
</feature>
<evidence type="ECO:0000256" key="4">
    <source>
        <dbReference type="ARBA" id="ARBA00011098"/>
    </source>
</evidence>
<dbReference type="InterPro" id="IPR036390">
    <property type="entry name" value="WH_DNA-bd_sf"/>
</dbReference>
<evidence type="ECO:0000313" key="11">
    <source>
        <dbReference type="Proteomes" id="UP000214365"/>
    </source>
</evidence>
<evidence type="ECO:0000256" key="3">
    <source>
        <dbReference type="ARBA" id="ARBA00008793"/>
    </source>
</evidence>
<dbReference type="Pfam" id="PF01399">
    <property type="entry name" value="PCI"/>
    <property type="match status" value="1"/>
</dbReference>
<keyword evidence="6" id="KW-0736">Signalosome</keyword>
<dbReference type="PROSITE" id="PS50250">
    <property type="entry name" value="PCI"/>
    <property type="match status" value="1"/>
</dbReference>
<reference evidence="10 11" key="1">
    <citation type="submission" date="2015-06" db="EMBL/GenBank/DDBJ databases">
        <title>Talaromyces atroroseus IBT 11181 draft genome.</title>
        <authorList>
            <person name="Rasmussen K.B."/>
            <person name="Rasmussen S."/>
            <person name="Petersen B."/>
            <person name="Sicheritz-Ponten T."/>
            <person name="Mortensen U.H."/>
            <person name="Thrane U."/>
        </authorList>
    </citation>
    <scope>NUCLEOTIDE SEQUENCE [LARGE SCALE GENOMIC DNA]</scope>
    <source>
        <strain evidence="10 11">IBT 11181</strain>
    </source>
</reference>
<dbReference type="GO" id="GO:0005737">
    <property type="term" value="C:cytoplasm"/>
    <property type="evidence" value="ECO:0007669"/>
    <property type="project" value="UniProtKB-SubCell"/>
</dbReference>
<protein>
    <recommendedName>
        <fullName evidence="8">COP9 signalosome complex subunit 1</fullName>
    </recommendedName>
</protein>
<dbReference type="InterPro" id="IPR019585">
    <property type="entry name" value="Rpn7/CSN1"/>
</dbReference>
<comment type="similarity">
    <text evidence="3">Belongs to the CSN1 family.</text>
</comment>
<evidence type="ECO:0000256" key="1">
    <source>
        <dbReference type="ARBA" id="ARBA00004123"/>
    </source>
</evidence>
<sequence length="474" mass="52574">MTPSMTEASKPGWSLPGDLALPEDAQISYIKVDGTVPWYSLFPCHYGDLPSDNSRAGRTRFERLFLIGKCSTVLSSDALRLAVAEAKSGKDVKRYELAIQAFSQVAPSDPDAAFDKQWFEATKQTVRAETDKLEHELKGYKNNLIKESIRMGTDDLASHYHATGDLASASKAYARLKDNCTTPSHFAAMHLKNINVAIDRGDWLGVQQAVARYKSGPKPEDEQSKNSPKICAAAGLALLGQGNYLDAAHQFLAAEPTLGDTYNEVLTANDVAVYGGLCALASMDRIELQRRVLENNQFRNYLELEPHIRRAISFFCSSKFRSCLDILEEYRADYLLDIHLQRHIPGLYTQIRTKSIQQYAVPFSRVSLEAMAKVFAPEVVGGIAAPTDISSPFVQELIRLIENGTLDARIDLEKGLLVSKHTDPRRDVIKEALESVQEYVNEAHLRLIRTNIINAGLEVRAPAAMTDEGVLGWS</sequence>
<dbReference type="SMART" id="SM00088">
    <property type="entry name" value="PINT"/>
    <property type="match status" value="1"/>
</dbReference>
<dbReference type="RefSeq" id="XP_020116997.1">
    <property type="nucleotide sequence ID" value="XM_020262986.1"/>
</dbReference>
<keyword evidence="5" id="KW-0963">Cytoplasm</keyword>
<evidence type="ECO:0000313" key="10">
    <source>
        <dbReference type="EMBL" id="OKL56876.1"/>
    </source>
</evidence>
<dbReference type="Proteomes" id="UP000214365">
    <property type="component" value="Unassembled WGS sequence"/>
</dbReference>
<dbReference type="InterPro" id="IPR045135">
    <property type="entry name" value="Rpn7_N"/>
</dbReference>
<evidence type="ECO:0000256" key="7">
    <source>
        <dbReference type="ARBA" id="ARBA00023242"/>
    </source>
</evidence>
<comment type="caution">
    <text evidence="10">The sequence shown here is derived from an EMBL/GenBank/DDBJ whole genome shotgun (WGS) entry which is preliminary data.</text>
</comment>
<dbReference type="EMBL" id="LFMY01000013">
    <property type="protein sequence ID" value="OKL56876.1"/>
    <property type="molecule type" value="Genomic_DNA"/>
</dbReference>
<dbReference type="AlphaFoldDB" id="A0A225API6"/>
<dbReference type="GeneID" id="31007518"/>
<dbReference type="InterPro" id="IPR000717">
    <property type="entry name" value="PCI_dom"/>
</dbReference>
<evidence type="ECO:0000259" key="9">
    <source>
        <dbReference type="PROSITE" id="PS50250"/>
    </source>
</evidence>
<keyword evidence="7" id="KW-0539">Nucleus</keyword>
<dbReference type="Pfam" id="PF10602">
    <property type="entry name" value="RPN7"/>
    <property type="match status" value="1"/>
</dbReference>
<organism evidence="10 11">
    <name type="scientific">Talaromyces atroroseus</name>
    <dbReference type="NCBI Taxonomy" id="1441469"/>
    <lineage>
        <taxon>Eukaryota</taxon>
        <taxon>Fungi</taxon>
        <taxon>Dikarya</taxon>
        <taxon>Ascomycota</taxon>
        <taxon>Pezizomycotina</taxon>
        <taxon>Eurotiomycetes</taxon>
        <taxon>Eurotiomycetidae</taxon>
        <taxon>Eurotiales</taxon>
        <taxon>Trichocomaceae</taxon>
        <taxon>Talaromyces</taxon>
        <taxon>Talaromyces sect. Trachyspermi</taxon>
    </lineage>
</organism>
<evidence type="ECO:0000256" key="8">
    <source>
        <dbReference type="ARBA" id="ARBA00067814"/>
    </source>
</evidence>
<evidence type="ECO:0000256" key="6">
    <source>
        <dbReference type="ARBA" id="ARBA00022790"/>
    </source>
</evidence>
<dbReference type="SUPFAM" id="SSF46785">
    <property type="entry name" value="Winged helix' DNA-binding domain"/>
    <property type="match status" value="1"/>
</dbReference>
<comment type="subunit">
    <text evidence="4">Component of the COP9 signalosome (CSN) complex.</text>
</comment>
<accession>A0A225API6</accession>
<dbReference type="FunFam" id="1.25.40.570:FF:000022">
    <property type="entry name" value="COP9 signalosome complex subunit 1"/>
    <property type="match status" value="1"/>
</dbReference>
<evidence type="ECO:0000256" key="5">
    <source>
        <dbReference type="ARBA" id="ARBA00022490"/>
    </source>
</evidence>
<dbReference type="Gene3D" id="1.25.40.570">
    <property type="match status" value="1"/>
</dbReference>
<dbReference type="PANTHER" id="PTHR14145:SF2">
    <property type="entry name" value="COP9 SIGNALOSOME COMPLEX SUBUNIT 1"/>
    <property type="match status" value="1"/>
</dbReference>
<dbReference type="STRING" id="1441469.A0A225API6"/>
<dbReference type="OrthoDB" id="422427at2759"/>
<proteinExistence type="inferred from homology"/>
<comment type="subcellular location">
    <subcellularLocation>
        <location evidence="2">Cytoplasm</location>
    </subcellularLocation>
    <subcellularLocation>
        <location evidence="1">Nucleus</location>
    </subcellularLocation>
</comment>
<dbReference type="PANTHER" id="PTHR14145">
    <property type="entry name" value="26S PROTESOME SUBUNIT 6"/>
    <property type="match status" value="1"/>
</dbReference>
<dbReference type="GO" id="GO:0008180">
    <property type="term" value="C:COP9 signalosome"/>
    <property type="evidence" value="ECO:0007669"/>
    <property type="project" value="UniProtKB-KW"/>
</dbReference>
<gene>
    <name evidence="10" type="ORF">UA08_07762</name>
</gene>
<name>A0A225API6_TALAT</name>
<keyword evidence="11" id="KW-1185">Reference proteome</keyword>
<evidence type="ECO:0000256" key="2">
    <source>
        <dbReference type="ARBA" id="ARBA00004496"/>
    </source>
</evidence>